<evidence type="ECO:0000313" key="6">
    <source>
        <dbReference type="Proteomes" id="UP001218188"/>
    </source>
</evidence>
<dbReference type="AlphaFoldDB" id="A0AAD6S7R9"/>
<feature type="compositionally biased region" description="Acidic residues" evidence="2">
    <location>
        <begin position="104"/>
        <end position="119"/>
    </location>
</feature>
<dbReference type="Proteomes" id="UP001218188">
    <property type="component" value="Unassembled WGS sequence"/>
</dbReference>
<name>A0AAD6S7R9_9AGAR</name>
<feature type="domain" description="Ubinuclein middle" evidence="4">
    <location>
        <begin position="309"/>
        <end position="568"/>
    </location>
</feature>
<evidence type="ECO:0000256" key="2">
    <source>
        <dbReference type="SAM" id="MobiDB-lite"/>
    </source>
</evidence>
<feature type="compositionally biased region" description="Basic and acidic residues" evidence="2">
    <location>
        <begin position="473"/>
        <end position="488"/>
    </location>
</feature>
<proteinExistence type="predicted"/>
<dbReference type="InterPro" id="IPR026947">
    <property type="entry name" value="UBN_middle_dom"/>
</dbReference>
<feature type="compositionally biased region" description="Basic residues" evidence="2">
    <location>
        <begin position="141"/>
        <end position="152"/>
    </location>
</feature>
<evidence type="ECO:0000259" key="4">
    <source>
        <dbReference type="Pfam" id="PF14075"/>
    </source>
</evidence>
<dbReference type="InterPro" id="IPR014840">
    <property type="entry name" value="HRD"/>
</dbReference>
<feature type="compositionally biased region" description="Low complexity" evidence="2">
    <location>
        <begin position="31"/>
        <end position="42"/>
    </location>
</feature>
<feature type="domain" description="Hpc2-related" evidence="3">
    <location>
        <begin position="147"/>
        <end position="193"/>
    </location>
</feature>
<dbReference type="EMBL" id="JARJCM010000234">
    <property type="protein sequence ID" value="KAJ7021370.1"/>
    <property type="molecule type" value="Genomic_DNA"/>
</dbReference>
<feature type="region of interest" description="Disordered" evidence="2">
    <location>
        <begin position="100"/>
        <end position="157"/>
    </location>
</feature>
<accession>A0AAD6S7R9</accession>
<feature type="region of interest" description="Disordered" evidence="2">
    <location>
        <begin position="192"/>
        <end position="301"/>
    </location>
</feature>
<evidence type="ECO:0000256" key="1">
    <source>
        <dbReference type="ARBA" id="ARBA00022553"/>
    </source>
</evidence>
<comment type="caution">
    <text evidence="5">The sequence shown here is derived from an EMBL/GenBank/DDBJ whole genome shotgun (WGS) entry which is preliminary data.</text>
</comment>
<dbReference type="Pfam" id="PF08729">
    <property type="entry name" value="HUN"/>
    <property type="match status" value="1"/>
</dbReference>
<feature type="compositionally biased region" description="Low complexity" evidence="2">
    <location>
        <begin position="227"/>
        <end position="248"/>
    </location>
</feature>
<sequence>MLVDASGAPGSPTEPATAIGVVPPTSPLSAPPTSAAKPAPTQKKPKSHHAPLPPPPPPPPLPMQTIRLEIRLGGPDNYEIDVKGKARDEGFVWGEMVVKKYGDDSSEGDDGSDGEEGGDEKEKDAKDADGDVDMDADGKPKPKKAKPKKKGKAAAEYYDVSDPFIDDSELAIDERTYFAQTKQKGFYVSSGEVALVRDKSPKKPKSKKKAGGPALSLNLPTASTSVGAGTKSAPASKAGAKGKALGTKDSPIALEDEDEDTKTDVFGSTRKPSTSAVGKKRKRTTGAAAVNGNASGDATKKRKTVDIASFHPDLQVSIEKMKQAIAAESWETKSKFPPNLKPLLAALSLQAITLDEYDDNFFSLMPNIFPYNKFTMSKLIKRTIFHDHTALLNQRQDDILEQLKVLAAEGFPKAQEEWEKNLQNYEDKRKEKAATEANGNADAETSAGPTRHGTEDPEGTARVGSAGLSSAGDGDKEKGKDDKDKEGPGKGGAHHGPPLKKYRMTEAMKSAVWQLVLLSNEICRLENEKNTLEGSVLQVSEQGLRKVLYQRIVSAFPEGWMSSGQISRDVSAMKKKYEKEAQDD</sequence>
<keyword evidence="6" id="KW-1185">Reference proteome</keyword>
<feature type="compositionally biased region" description="Pro residues" evidence="2">
    <location>
        <begin position="51"/>
        <end position="62"/>
    </location>
</feature>
<feature type="region of interest" description="Disordered" evidence="2">
    <location>
        <begin position="427"/>
        <end position="499"/>
    </location>
</feature>
<keyword evidence="1" id="KW-0597">Phosphoprotein</keyword>
<evidence type="ECO:0008006" key="7">
    <source>
        <dbReference type="Google" id="ProtNLM"/>
    </source>
</evidence>
<evidence type="ECO:0000259" key="3">
    <source>
        <dbReference type="Pfam" id="PF08729"/>
    </source>
</evidence>
<dbReference type="Pfam" id="PF14075">
    <property type="entry name" value="UBN_AB"/>
    <property type="match status" value="1"/>
</dbReference>
<protein>
    <recommendedName>
        <fullName evidence="7">Ubinuclein middle domain-containing protein</fullName>
    </recommendedName>
</protein>
<feature type="compositionally biased region" description="Basic and acidic residues" evidence="2">
    <location>
        <begin position="120"/>
        <end position="129"/>
    </location>
</feature>
<reference evidence="5" key="1">
    <citation type="submission" date="2023-03" db="EMBL/GenBank/DDBJ databases">
        <title>Massive genome expansion in bonnet fungi (Mycena s.s.) driven by repeated elements and novel gene families across ecological guilds.</title>
        <authorList>
            <consortium name="Lawrence Berkeley National Laboratory"/>
            <person name="Harder C.B."/>
            <person name="Miyauchi S."/>
            <person name="Viragh M."/>
            <person name="Kuo A."/>
            <person name="Thoen E."/>
            <person name="Andreopoulos B."/>
            <person name="Lu D."/>
            <person name="Skrede I."/>
            <person name="Drula E."/>
            <person name="Henrissat B."/>
            <person name="Morin E."/>
            <person name="Kohler A."/>
            <person name="Barry K."/>
            <person name="LaButti K."/>
            <person name="Morin E."/>
            <person name="Salamov A."/>
            <person name="Lipzen A."/>
            <person name="Mereny Z."/>
            <person name="Hegedus B."/>
            <person name="Baldrian P."/>
            <person name="Stursova M."/>
            <person name="Weitz H."/>
            <person name="Taylor A."/>
            <person name="Grigoriev I.V."/>
            <person name="Nagy L.G."/>
            <person name="Martin F."/>
            <person name="Kauserud H."/>
        </authorList>
    </citation>
    <scope>NUCLEOTIDE SEQUENCE</scope>
    <source>
        <strain evidence="5">CBHHK200</strain>
    </source>
</reference>
<gene>
    <name evidence="5" type="ORF">C8F04DRAFT_1013434</name>
</gene>
<evidence type="ECO:0000313" key="5">
    <source>
        <dbReference type="EMBL" id="KAJ7021370.1"/>
    </source>
</evidence>
<organism evidence="5 6">
    <name type="scientific">Mycena alexandri</name>
    <dbReference type="NCBI Taxonomy" id="1745969"/>
    <lineage>
        <taxon>Eukaryota</taxon>
        <taxon>Fungi</taxon>
        <taxon>Dikarya</taxon>
        <taxon>Basidiomycota</taxon>
        <taxon>Agaricomycotina</taxon>
        <taxon>Agaricomycetes</taxon>
        <taxon>Agaricomycetidae</taxon>
        <taxon>Agaricales</taxon>
        <taxon>Marasmiineae</taxon>
        <taxon>Mycenaceae</taxon>
        <taxon>Mycena</taxon>
    </lineage>
</organism>
<feature type="region of interest" description="Disordered" evidence="2">
    <location>
        <begin position="1"/>
        <end position="86"/>
    </location>
</feature>